<dbReference type="PANTHER" id="PTHR40621">
    <property type="entry name" value="TRANSCRIPTION FACTOR KAPC-RELATED"/>
    <property type="match status" value="1"/>
</dbReference>
<feature type="compositionally biased region" description="Acidic residues" evidence="3">
    <location>
        <begin position="56"/>
        <end position="69"/>
    </location>
</feature>
<dbReference type="OrthoDB" id="2593073at2759"/>
<gene>
    <name evidence="5" type="ORF">AMORRO_LOCUS5966</name>
</gene>
<dbReference type="InterPro" id="IPR046347">
    <property type="entry name" value="bZIP_sf"/>
</dbReference>
<dbReference type="Gene3D" id="1.20.5.170">
    <property type="match status" value="1"/>
</dbReference>
<dbReference type="Proteomes" id="UP000789342">
    <property type="component" value="Unassembled WGS sequence"/>
</dbReference>
<dbReference type="GO" id="GO:0090575">
    <property type="term" value="C:RNA polymerase II transcription regulator complex"/>
    <property type="evidence" value="ECO:0007669"/>
    <property type="project" value="TreeGrafter"/>
</dbReference>
<dbReference type="AlphaFoldDB" id="A0A9N9FVY4"/>
<feature type="compositionally biased region" description="Polar residues" evidence="3">
    <location>
        <begin position="87"/>
        <end position="103"/>
    </location>
</feature>
<dbReference type="PROSITE" id="PS00036">
    <property type="entry name" value="BZIP_BASIC"/>
    <property type="match status" value="1"/>
</dbReference>
<dbReference type="SUPFAM" id="SSF57959">
    <property type="entry name" value="Leucine zipper domain"/>
    <property type="match status" value="1"/>
</dbReference>
<keyword evidence="2" id="KW-0539">Nucleus</keyword>
<name>A0A9N9FVY4_9GLOM</name>
<accession>A0A9N9FVY4</accession>
<dbReference type="GO" id="GO:0000976">
    <property type="term" value="F:transcription cis-regulatory region binding"/>
    <property type="evidence" value="ECO:0007669"/>
    <property type="project" value="InterPro"/>
</dbReference>
<evidence type="ECO:0000256" key="3">
    <source>
        <dbReference type="SAM" id="MobiDB-lite"/>
    </source>
</evidence>
<feature type="compositionally biased region" description="Basic and acidic residues" evidence="3">
    <location>
        <begin position="119"/>
        <end position="139"/>
    </location>
</feature>
<comment type="caution">
    <text evidence="5">The sequence shown here is derived from an EMBL/GenBank/DDBJ whole genome shotgun (WGS) entry which is preliminary data.</text>
</comment>
<keyword evidence="6" id="KW-1185">Reference proteome</keyword>
<dbReference type="CDD" id="cd14688">
    <property type="entry name" value="bZIP_YAP"/>
    <property type="match status" value="1"/>
</dbReference>
<evidence type="ECO:0000256" key="2">
    <source>
        <dbReference type="ARBA" id="ARBA00023242"/>
    </source>
</evidence>
<organism evidence="5 6">
    <name type="scientific">Acaulospora morrowiae</name>
    <dbReference type="NCBI Taxonomy" id="94023"/>
    <lineage>
        <taxon>Eukaryota</taxon>
        <taxon>Fungi</taxon>
        <taxon>Fungi incertae sedis</taxon>
        <taxon>Mucoromycota</taxon>
        <taxon>Glomeromycotina</taxon>
        <taxon>Glomeromycetes</taxon>
        <taxon>Diversisporales</taxon>
        <taxon>Acaulosporaceae</taxon>
        <taxon>Acaulospora</taxon>
    </lineage>
</organism>
<feature type="domain" description="BZIP" evidence="4">
    <location>
        <begin position="120"/>
        <end position="134"/>
    </location>
</feature>
<comment type="subcellular location">
    <subcellularLocation>
        <location evidence="1">Nucleus</location>
    </subcellularLocation>
</comment>
<proteinExistence type="predicted"/>
<feature type="compositionally biased region" description="Basic and acidic residues" evidence="3">
    <location>
        <begin position="74"/>
        <end position="86"/>
    </location>
</feature>
<dbReference type="PANTHER" id="PTHR40621:SF6">
    <property type="entry name" value="AP-1-LIKE TRANSCRIPTION FACTOR YAP1-RELATED"/>
    <property type="match status" value="1"/>
</dbReference>
<protein>
    <submittedName>
        <fullName evidence="5">4378_t:CDS:1</fullName>
    </submittedName>
</protein>
<evidence type="ECO:0000313" key="5">
    <source>
        <dbReference type="EMBL" id="CAG8559904.1"/>
    </source>
</evidence>
<sequence length="602" mass="67533">MTTAISINTDELLKRKIGALTNDELLQGGPNHKILRRTPSEQLSDISLSEEHTFPFEEDSEDDEEDMNDTGDTSADRNGENDDNDSKPNQPTKDNLPQQSAPTQRKKPGRKPNPASPALRKEQNRAAQRAFRERKERHLKDLENTIQSLRVIQTETANKFQREREHLRSLIERVEVENYYLKYIALNFECALNSIYGNCEATTKIKNSVLSSIPRFSLSNSLLAAGDIGNFDSFDMVPSTITAETPIGLNESQTVVNQQQLQLQVPTLNVSGVGDSAASFILPSPANSSVVLSPKSANVSSPTSAISSPPTPDLVQSDSISVNGPYLTTNMKSFTGISTNSNTPSANAIYQKLSDQLLKSLMQNEISSQLENSSAIVSTNDNSNDAFISVSPLIQDPSNLLDSSSNTFNTAFILSGDAESLKGSYPNLDIIQATREVSQLIRLAKLVGCTDLSVPVKPKLKRPMTQQQANFLNYPHDQRIDLIPCYHLRSRMIQYQGQYDLYELCELLIEKAKCHGDPMDPDSWECPKEFFDKYPYLVFQHCRLKSDFYQQFGKLPPNFENIYQEICREKVCIFTINTYYHHPQIRTNPFSYPPGLYLGSRY</sequence>
<evidence type="ECO:0000259" key="4">
    <source>
        <dbReference type="PROSITE" id="PS00036"/>
    </source>
</evidence>
<dbReference type="GO" id="GO:0001228">
    <property type="term" value="F:DNA-binding transcription activator activity, RNA polymerase II-specific"/>
    <property type="evidence" value="ECO:0007669"/>
    <property type="project" value="TreeGrafter"/>
</dbReference>
<evidence type="ECO:0000313" key="6">
    <source>
        <dbReference type="Proteomes" id="UP000789342"/>
    </source>
</evidence>
<dbReference type="EMBL" id="CAJVPV010003793">
    <property type="protein sequence ID" value="CAG8559904.1"/>
    <property type="molecule type" value="Genomic_DNA"/>
</dbReference>
<dbReference type="InterPro" id="IPR050936">
    <property type="entry name" value="AP-1-like"/>
</dbReference>
<evidence type="ECO:0000256" key="1">
    <source>
        <dbReference type="ARBA" id="ARBA00004123"/>
    </source>
</evidence>
<dbReference type="InterPro" id="IPR004827">
    <property type="entry name" value="bZIP"/>
</dbReference>
<reference evidence="5" key="1">
    <citation type="submission" date="2021-06" db="EMBL/GenBank/DDBJ databases">
        <authorList>
            <person name="Kallberg Y."/>
            <person name="Tangrot J."/>
            <person name="Rosling A."/>
        </authorList>
    </citation>
    <scope>NUCLEOTIDE SEQUENCE</scope>
    <source>
        <strain evidence="5">CL551</strain>
    </source>
</reference>
<feature type="region of interest" description="Disordered" evidence="3">
    <location>
        <begin position="24"/>
        <end position="139"/>
    </location>
</feature>